<dbReference type="GO" id="GO:0015074">
    <property type="term" value="P:DNA integration"/>
    <property type="evidence" value="ECO:0007669"/>
    <property type="project" value="InterPro"/>
</dbReference>
<evidence type="ECO:0000256" key="1">
    <source>
        <dbReference type="ARBA" id="ARBA00008857"/>
    </source>
</evidence>
<organism evidence="5 6">
    <name type="scientific">Desulfobulbus propionicus (strain ATCC 33891 / DSM 2032 / VKM B-1956 / 1pr3)</name>
    <dbReference type="NCBI Taxonomy" id="577650"/>
    <lineage>
        <taxon>Bacteria</taxon>
        <taxon>Pseudomonadati</taxon>
        <taxon>Thermodesulfobacteriota</taxon>
        <taxon>Desulfobulbia</taxon>
        <taxon>Desulfobulbales</taxon>
        <taxon>Desulfobulbaceae</taxon>
        <taxon>Desulfobulbus</taxon>
    </lineage>
</organism>
<dbReference type="Gene3D" id="1.10.443.10">
    <property type="entry name" value="Intergrase catalytic core"/>
    <property type="match status" value="1"/>
</dbReference>
<dbReference type="InterPro" id="IPR011010">
    <property type="entry name" value="DNA_brk_join_enz"/>
</dbReference>
<dbReference type="AlphaFoldDB" id="A0A7U4DP30"/>
<keyword evidence="3" id="KW-0233">DNA recombination</keyword>
<evidence type="ECO:0000256" key="3">
    <source>
        <dbReference type="ARBA" id="ARBA00023172"/>
    </source>
</evidence>
<dbReference type="GO" id="GO:0006310">
    <property type="term" value="P:DNA recombination"/>
    <property type="evidence" value="ECO:0007669"/>
    <property type="project" value="UniProtKB-KW"/>
</dbReference>
<feature type="domain" description="Tyr recombinase" evidence="4">
    <location>
        <begin position="128"/>
        <end position="304"/>
    </location>
</feature>
<dbReference type="SUPFAM" id="SSF56349">
    <property type="entry name" value="DNA breaking-rejoining enzymes"/>
    <property type="match status" value="1"/>
</dbReference>
<sequence length="311" mass="35489">MTWAEETEALLRAGQPLPGELPANDLRLNEAVEKYTMAVAPRKKRNTQRLDQEIGGRLIRYFDGKSLQTITSKDIAAYRDYRLQQVGPSSVIQDLSFLSCMYRMARIEWGLDVNDPGAEIRRPSAPKNRLSLLTPKQIDTLLDYCCVSKSEKLYCYVLLLLHTAMRPSEGAGLRWDQVLIGQGMIDLTETKTDPRRVPMTRTIRKMFERMRVAGEGENGFVFLPPGKGYRDQPHRYFRRSFDNACRYAGICNFTLYGLRHSAASYLIMNGVDIRTVAEIMGHRNISQTMKYTHFLDDHKLSAIGAIDNLGR</sequence>
<gene>
    <name evidence="5" type="ordered locus">Despr_1430</name>
</gene>
<dbReference type="InterPro" id="IPR013762">
    <property type="entry name" value="Integrase-like_cat_sf"/>
</dbReference>
<dbReference type="Proteomes" id="UP000006365">
    <property type="component" value="Chromosome"/>
</dbReference>
<dbReference type="CDD" id="cd00796">
    <property type="entry name" value="INT_Rci_Hp1_C"/>
    <property type="match status" value="1"/>
</dbReference>
<keyword evidence="2" id="KW-0238">DNA-binding</keyword>
<keyword evidence="6" id="KW-1185">Reference proteome</keyword>
<proteinExistence type="inferred from homology"/>
<dbReference type="PROSITE" id="PS51898">
    <property type="entry name" value="TYR_RECOMBINASE"/>
    <property type="match status" value="1"/>
</dbReference>
<comment type="similarity">
    <text evidence="1">Belongs to the 'phage' integrase family.</text>
</comment>
<dbReference type="KEGG" id="dpr:Despr_1430"/>
<name>A0A7U4DP30_DESPD</name>
<dbReference type="PANTHER" id="PTHR30349">
    <property type="entry name" value="PHAGE INTEGRASE-RELATED"/>
    <property type="match status" value="1"/>
</dbReference>
<evidence type="ECO:0000313" key="6">
    <source>
        <dbReference type="Proteomes" id="UP000006365"/>
    </source>
</evidence>
<dbReference type="Pfam" id="PF00589">
    <property type="entry name" value="Phage_integrase"/>
    <property type="match status" value="1"/>
</dbReference>
<accession>A0A7U4DP30</accession>
<reference evidence="5 6" key="1">
    <citation type="journal article" date="2011" name="Stand. Genomic Sci.">
        <title>Complete genome sequence of Desulfobulbus propionicus type strain (1pr3).</title>
        <authorList>
            <person name="Pagani I."/>
            <person name="Lapidus A."/>
            <person name="Nolan M."/>
            <person name="Lucas S."/>
            <person name="Hammon N."/>
            <person name="Deshpande S."/>
            <person name="Cheng J.F."/>
            <person name="Chertkov O."/>
            <person name="Davenport K."/>
            <person name="Tapia R."/>
            <person name="Han C."/>
            <person name="Goodwin L."/>
            <person name="Pitluck S."/>
            <person name="Liolios K."/>
            <person name="Mavromatis K."/>
            <person name="Ivanova N."/>
            <person name="Mikhailova N."/>
            <person name="Pati A."/>
            <person name="Chen A."/>
            <person name="Palaniappan K."/>
            <person name="Land M."/>
            <person name="Hauser L."/>
            <person name="Chang Y.J."/>
            <person name="Jeffries C.D."/>
            <person name="Detter J.C."/>
            <person name="Brambilla E."/>
            <person name="Kannan K.P."/>
            <person name="Djao O.D."/>
            <person name="Rohde M."/>
            <person name="Pukall R."/>
            <person name="Spring S."/>
            <person name="Goker M."/>
            <person name="Sikorski J."/>
            <person name="Woyke T."/>
            <person name="Bristow J."/>
            <person name="Eisen J.A."/>
            <person name="Markowitz V."/>
            <person name="Hugenholtz P."/>
            <person name="Kyrpides N.C."/>
            <person name="Klenk H.P."/>
        </authorList>
    </citation>
    <scope>NUCLEOTIDE SEQUENCE [LARGE SCALE GENOMIC DNA]</scope>
    <source>
        <strain evidence="6">ATCC 33891 / DSM 2032 / 1pr3</strain>
    </source>
</reference>
<dbReference type="InterPro" id="IPR002104">
    <property type="entry name" value="Integrase_catalytic"/>
</dbReference>
<dbReference type="Gene3D" id="1.10.150.130">
    <property type="match status" value="1"/>
</dbReference>
<evidence type="ECO:0000256" key="2">
    <source>
        <dbReference type="ARBA" id="ARBA00023125"/>
    </source>
</evidence>
<protein>
    <submittedName>
        <fullName evidence="5">Integrase family protein</fullName>
    </submittedName>
</protein>
<evidence type="ECO:0000313" key="5">
    <source>
        <dbReference type="EMBL" id="ADW17592.1"/>
    </source>
</evidence>
<evidence type="ECO:0000259" key="4">
    <source>
        <dbReference type="PROSITE" id="PS51898"/>
    </source>
</evidence>
<dbReference type="InterPro" id="IPR050090">
    <property type="entry name" value="Tyrosine_recombinase_XerCD"/>
</dbReference>
<dbReference type="EMBL" id="CP002364">
    <property type="protein sequence ID" value="ADW17592.1"/>
    <property type="molecule type" value="Genomic_DNA"/>
</dbReference>
<dbReference type="PANTHER" id="PTHR30349:SF64">
    <property type="entry name" value="PROPHAGE INTEGRASE INTD-RELATED"/>
    <property type="match status" value="1"/>
</dbReference>
<dbReference type="InterPro" id="IPR010998">
    <property type="entry name" value="Integrase_recombinase_N"/>
</dbReference>
<dbReference type="GO" id="GO:0003677">
    <property type="term" value="F:DNA binding"/>
    <property type="evidence" value="ECO:0007669"/>
    <property type="project" value="UniProtKB-KW"/>
</dbReference>